<evidence type="ECO:0000313" key="1">
    <source>
        <dbReference type="EMBL" id="MCF2564343.1"/>
    </source>
</evidence>
<dbReference type="EMBL" id="JADYTN010000022">
    <property type="protein sequence ID" value="MCF2564343.1"/>
    <property type="molecule type" value="Genomic_DNA"/>
</dbReference>
<organism evidence="1 2">
    <name type="scientific">Xylanibacter brevis</name>
    <dbReference type="NCBI Taxonomy" id="83231"/>
    <lineage>
        <taxon>Bacteria</taxon>
        <taxon>Pseudomonadati</taxon>
        <taxon>Bacteroidota</taxon>
        <taxon>Bacteroidia</taxon>
        <taxon>Bacteroidales</taxon>
        <taxon>Prevotellaceae</taxon>
        <taxon>Xylanibacter</taxon>
    </lineage>
</organism>
<proteinExistence type="predicted"/>
<dbReference type="Proteomes" id="UP001200470">
    <property type="component" value="Unassembled WGS sequence"/>
</dbReference>
<gene>
    <name evidence="1" type="ORF">I6E12_09490</name>
</gene>
<sequence>MSKKTTITDIPRTGASDADKFGLSAYEKGLEQFLRGAETPITIALQGEWGSGRCHGDRQTTSIPSVTVDSLTVSENEFFALQITDNR</sequence>
<keyword evidence="2" id="KW-1185">Reference proteome</keyword>
<reference evidence="1 2" key="1">
    <citation type="submission" date="2020-12" db="EMBL/GenBank/DDBJ databases">
        <title>Whole genome sequences of gut porcine anaerobes.</title>
        <authorList>
            <person name="Kubasova T."/>
            <person name="Jahodarova E."/>
            <person name="Rychlik I."/>
        </authorList>
    </citation>
    <scope>NUCLEOTIDE SEQUENCE [LARGE SCALE GENOMIC DNA]</scope>
    <source>
        <strain evidence="1 2">An925</strain>
    </source>
</reference>
<evidence type="ECO:0000313" key="2">
    <source>
        <dbReference type="Proteomes" id="UP001200470"/>
    </source>
</evidence>
<accession>A0ABS9CH12</accession>
<dbReference type="RefSeq" id="WP_301638397.1">
    <property type="nucleotide sequence ID" value="NZ_JADYTN010000022.1"/>
</dbReference>
<comment type="caution">
    <text evidence="1">The sequence shown here is derived from an EMBL/GenBank/DDBJ whole genome shotgun (WGS) entry which is preliminary data.</text>
</comment>
<protein>
    <submittedName>
        <fullName evidence="1">Uncharacterized protein</fullName>
    </submittedName>
</protein>
<name>A0ABS9CH12_9BACT</name>